<dbReference type="InterPro" id="IPR038377">
    <property type="entry name" value="Na/Glc_symporter_sf"/>
</dbReference>
<accession>A0A178IIU5</accession>
<evidence type="ECO:0000256" key="6">
    <source>
        <dbReference type="ARBA" id="ARBA00022847"/>
    </source>
</evidence>
<comment type="caution">
    <text evidence="15">The sequence shown here is derived from an EMBL/GenBank/DDBJ whole genome shotgun (WGS) entry which is preliminary data.</text>
</comment>
<protein>
    <submittedName>
        <fullName evidence="15">Uncharacterized protein</fullName>
    </submittedName>
</protein>
<comment type="catalytic activity">
    <reaction evidence="12">
        <text>L-proline(in) + Na(+)(in) = L-proline(out) + Na(+)(out)</text>
        <dbReference type="Rhea" id="RHEA:28967"/>
        <dbReference type="ChEBI" id="CHEBI:29101"/>
        <dbReference type="ChEBI" id="CHEBI:60039"/>
    </reaction>
</comment>
<evidence type="ECO:0000256" key="3">
    <source>
        <dbReference type="ARBA" id="ARBA00022448"/>
    </source>
</evidence>
<evidence type="ECO:0000256" key="11">
    <source>
        <dbReference type="ARBA" id="ARBA00023201"/>
    </source>
</evidence>
<feature type="transmembrane region" description="Helical" evidence="14">
    <location>
        <begin position="272"/>
        <end position="295"/>
    </location>
</feature>
<keyword evidence="3" id="KW-0813">Transport</keyword>
<evidence type="ECO:0000313" key="16">
    <source>
        <dbReference type="Proteomes" id="UP000078486"/>
    </source>
</evidence>
<keyword evidence="5 14" id="KW-0812">Transmembrane</keyword>
<feature type="transmembrane region" description="Helical" evidence="14">
    <location>
        <begin position="389"/>
        <end position="414"/>
    </location>
</feature>
<comment type="similarity">
    <text evidence="2 13">Belongs to the sodium:solute symporter (SSF) (TC 2.A.21) family.</text>
</comment>
<dbReference type="RefSeq" id="WP_068770273.1">
    <property type="nucleotide sequence ID" value="NZ_CP109796.1"/>
</dbReference>
<feature type="transmembrane region" description="Helical" evidence="14">
    <location>
        <begin position="362"/>
        <end position="383"/>
    </location>
</feature>
<evidence type="ECO:0000256" key="14">
    <source>
        <dbReference type="SAM" id="Phobius"/>
    </source>
</evidence>
<keyword evidence="4" id="KW-1003">Cell membrane</keyword>
<evidence type="ECO:0000256" key="8">
    <source>
        <dbReference type="ARBA" id="ARBA00023053"/>
    </source>
</evidence>
<feature type="transmembrane region" description="Helical" evidence="14">
    <location>
        <begin position="140"/>
        <end position="168"/>
    </location>
</feature>
<evidence type="ECO:0000256" key="10">
    <source>
        <dbReference type="ARBA" id="ARBA00023136"/>
    </source>
</evidence>
<evidence type="ECO:0000313" key="15">
    <source>
        <dbReference type="EMBL" id="OAM89814.1"/>
    </source>
</evidence>
<evidence type="ECO:0000256" key="12">
    <source>
        <dbReference type="ARBA" id="ARBA00033708"/>
    </source>
</evidence>
<dbReference type="InterPro" id="IPR050277">
    <property type="entry name" value="Sodium:Solute_Symporter"/>
</dbReference>
<dbReference type="STRING" id="1184151.AW736_10835"/>
<reference evidence="15 16" key="1">
    <citation type="submission" date="2016-01" db="EMBL/GenBank/DDBJ databases">
        <title>High potential of lignocellulose degradation of a new Verrucomicrobia species.</title>
        <authorList>
            <person name="Wang Y."/>
            <person name="Shi Y."/>
            <person name="Qiu Z."/>
            <person name="Liu S."/>
            <person name="Yang H."/>
        </authorList>
    </citation>
    <scope>NUCLEOTIDE SEQUENCE [LARGE SCALE GENOMIC DNA]</scope>
    <source>
        <strain evidence="15 16">TSB47</strain>
    </source>
</reference>
<feature type="transmembrane region" description="Helical" evidence="14">
    <location>
        <begin position="9"/>
        <end position="28"/>
    </location>
</feature>
<feature type="transmembrane region" description="Helical" evidence="14">
    <location>
        <begin position="175"/>
        <end position="201"/>
    </location>
</feature>
<dbReference type="EMBL" id="LRRQ01000076">
    <property type="protein sequence ID" value="OAM89814.1"/>
    <property type="molecule type" value="Genomic_DNA"/>
</dbReference>
<dbReference type="PANTHER" id="PTHR48086">
    <property type="entry name" value="SODIUM/PROLINE SYMPORTER-RELATED"/>
    <property type="match status" value="1"/>
</dbReference>
<keyword evidence="8" id="KW-0915">Sodium</keyword>
<feature type="transmembrane region" description="Helical" evidence="14">
    <location>
        <begin position="446"/>
        <end position="466"/>
    </location>
</feature>
<feature type="transmembrane region" description="Helical" evidence="14">
    <location>
        <begin position="421"/>
        <end position="440"/>
    </location>
</feature>
<feature type="transmembrane region" description="Helical" evidence="14">
    <location>
        <begin position="504"/>
        <end position="523"/>
    </location>
</feature>
<keyword evidence="11" id="KW-0739">Sodium transport</keyword>
<dbReference type="Gene3D" id="1.20.1730.10">
    <property type="entry name" value="Sodium/glucose cotransporter"/>
    <property type="match status" value="1"/>
</dbReference>
<evidence type="ECO:0000256" key="1">
    <source>
        <dbReference type="ARBA" id="ARBA00004651"/>
    </source>
</evidence>
<feature type="transmembrane region" description="Helical" evidence="14">
    <location>
        <begin position="77"/>
        <end position="96"/>
    </location>
</feature>
<gene>
    <name evidence="15" type="ORF">AW736_10835</name>
</gene>
<dbReference type="GO" id="GO:0006814">
    <property type="term" value="P:sodium ion transport"/>
    <property type="evidence" value="ECO:0007669"/>
    <property type="project" value="UniProtKB-KW"/>
</dbReference>
<dbReference type="GO" id="GO:0015293">
    <property type="term" value="F:symporter activity"/>
    <property type="evidence" value="ECO:0007669"/>
    <property type="project" value="UniProtKB-KW"/>
</dbReference>
<dbReference type="PANTHER" id="PTHR48086:SF3">
    <property type="entry name" value="SODIUM_PROLINE SYMPORTER"/>
    <property type="match status" value="1"/>
</dbReference>
<evidence type="ECO:0000256" key="4">
    <source>
        <dbReference type="ARBA" id="ARBA00022475"/>
    </source>
</evidence>
<organism evidence="15 16">
    <name type="scientific">Termitidicoccus mucosus</name>
    <dbReference type="NCBI Taxonomy" id="1184151"/>
    <lineage>
        <taxon>Bacteria</taxon>
        <taxon>Pseudomonadati</taxon>
        <taxon>Verrucomicrobiota</taxon>
        <taxon>Opitutia</taxon>
        <taxon>Opitutales</taxon>
        <taxon>Opitutaceae</taxon>
        <taxon>Termitidicoccus</taxon>
    </lineage>
</organism>
<sequence>MTALKLDPSFWWLMAGYGALLIGVSLYFTRMIKNSGDFYGSSGRTSFWFSGLSFFMTAFSASVFVANASIAYRHGSLNALLIVAQLPVFFAGYYVFSARWRRTGCATVVEFIEKRFGPGTAKFFMWVGLPVRMLESANRFYVTAVLFEVMLGISLFAGASVTAVVTLLSTVGGGFLAVVVTDAVQAILLTLIVAVVAALSWNAVGGWEHFSANVPSDYWSLATDAGGFGVPMITVWAIVALFAWNGNWSLVQRFVSVPRERDARRVSVISGVSYYLLFPLIAVPAMAAVVMMPGLDTPQKAEYAYILVAQKVLPSGLMAMLCFGLLGATITAVNADLNVMAQVVVNDMLKKQLASSTERRRLFLGRAIMVVVSAVCLALAMRIRDFGGAFQFLIMVLGMTTLPTFMPLLFGLLWPHGTGRSAIWAFAAGILTALILKFGLGASLASVIFCNGTATAVVYFASGFLLRRSDAEEETAPVLFQRMQKPPPPDSADAPTGSDAQGRAVARVAAITLIFCGVLAAIAEMLTGADSPGRGIASLVAGVLFVIGGIIFRINRKIP</sequence>
<feature type="transmembrane region" description="Helical" evidence="14">
    <location>
        <begin position="315"/>
        <end position="341"/>
    </location>
</feature>
<evidence type="ECO:0000256" key="13">
    <source>
        <dbReference type="RuleBase" id="RU362091"/>
    </source>
</evidence>
<keyword evidence="16" id="KW-1185">Reference proteome</keyword>
<keyword evidence="10 14" id="KW-0472">Membrane</keyword>
<feature type="transmembrane region" description="Helical" evidence="14">
    <location>
        <begin position="535"/>
        <end position="554"/>
    </location>
</feature>
<evidence type="ECO:0000256" key="7">
    <source>
        <dbReference type="ARBA" id="ARBA00022989"/>
    </source>
</evidence>
<dbReference type="AlphaFoldDB" id="A0A178IIU5"/>
<keyword evidence="7 14" id="KW-1133">Transmembrane helix</keyword>
<dbReference type="InterPro" id="IPR001734">
    <property type="entry name" value="Na/solute_symporter"/>
</dbReference>
<evidence type="ECO:0000256" key="9">
    <source>
        <dbReference type="ARBA" id="ARBA00023065"/>
    </source>
</evidence>
<keyword evidence="6" id="KW-0769">Symport</keyword>
<dbReference type="GO" id="GO:0005886">
    <property type="term" value="C:plasma membrane"/>
    <property type="evidence" value="ECO:0007669"/>
    <property type="project" value="UniProtKB-SubCell"/>
</dbReference>
<name>A0A178IIU5_9BACT</name>
<evidence type="ECO:0000256" key="5">
    <source>
        <dbReference type="ARBA" id="ARBA00022692"/>
    </source>
</evidence>
<dbReference type="PROSITE" id="PS50283">
    <property type="entry name" value="NA_SOLUT_SYMP_3"/>
    <property type="match status" value="1"/>
</dbReference>
<dbReference type="Pfam" id="PF00474">
    <property type="entry name" value="SSF"/>
    <property type="match status" value="1"/>
</dbReference>
<feature type="transmembrane region" description="Helical" evidence="14">
    <location>
        <begin position="228"/>
        <end position="251"/>
    </location>
</feature>
<feature type="transmembrane region" description="Helical" evidence="14">
    <location>
        <begin position="48"/>
        <end position="70"/>
    </location>
</feature>
<comment type="subcellular location">
    <subcellularLocation>
        <location evidence="1">Cell membrane</location>
        <topology evidence="1">Multi-pass membrane protein</topology>
    </subcellularLocation>
</comment>
<evidence type="ECO:0000256" key="2">
    <source>
        <dbReference type="ARBA" id="ARBA00006434"/>
    </source>
</evidence>
<proteinExistence type="inferred from homology"/>
<keyword evidence="9" id="KW-0406">Ion transport</keyword>
<dbReference type="Proteomes" id="UP000078486">
    <property type="component" value="Unassembled WGS sequence"/>
</dbReference>